<proteinExistence type="predicted"/>
<reference evidence="1 2" key="1">
    <citation type="submission" date="2016-10" db="EMBL/GenBank/DDBJ databases">
        <authorList>
            <person name="de Groot N.N."/>
        </authorList>
    </citation>
    <scope>NUCLEOTIDE SEQUENCE [LARGE SCALE GENOMIC DNA]</scope>
    <source>
        <strain evidence="1 2">AA1</strain>
    </source>
</reference>
<dbReference type="EMBL" id="FMUX01000005">
    <property type="protein sequence ID" value="SCY22433.1"/>
    <property type="molecule type" value="Genomic_DNA"/>
</dbReference>
<gene>
    <name evidence="1" type="ORF">SAMN05216233_105193</name>
</gene>
<dbReference type="AlphaFoldDB" id="A0A1G5E5W9"/>
<accession>A0A1G5E5W9</accession>
<evidence type="ECO:0000313" key="1">
    <source>
        <dbReference type="EMBL" id="SCY22433.1"/>
    </source>
</evidence>
<evidence type="ECO:0000313" key="2">
    <source>
        <dbReference type="Proteomes" id="UP000198870"/>
    </source>
</evidence>
<dbReference type="Proteomes" id="UP000198870">
    <property type="component" value="Unassembled WGS sequence"/>
</dbReference>
<organism evidence="1 2">
    <name type="scientific">Desulfoluna spongiiphila</name>
    <dbReference type="NCBI Taxonomy" id="419481"/>
    <lineage>
        <taxon>Bacteria</taxon>
        <taxon>Pseudomonadati</taxon>
        <taxon>Thermodesulfobacteriota</taxon>
        <taxon>Desulfobacteria</taxon>
        <taxon>Desulfobacterales</taxon>
        <taxon>Desulfolunaceae</taxon>
        <taxon>Desulfoluna</taxon>
    </lineage>
</organism>
<protein>
    <submittedName>
        <fullName evidence="1">Uncharacterized protein</fullName>
    </submittedName>
</protein>
<keyword evidence="2" id="KW-1185">Reference proteome</keyword>
<sequence>MQPVLMVWEVASPLRPLKKRIANPAKRGETLP</sequence>
<name>A0A1G5E5W9_9BACT</name>